<dbReference type="InterPro" id="IPR023991">
    <property type="entry name" value="Bacteriocin_IIb_lactobn/cerein"/>
</dbReference>
<sequence>MKNFHLDSFEVVEINTTELTGINGGFWPVVIRIVGGVAAAAGVQILADWDDFKAGLSGSCPN</sequence>
<dbReference type="EMBL" id="VTHL01000006">
    <property type="protein sequence ID" value="TYZ11009.1"/>
    <property type="molecule type" value="Genomic_DNA"/>
</dbReference>
<reference evidence="1 2" key="1">
    <citation type="submission" date="2019-08" db="EMBL/GenBank/DDBJ databases">
        <authorList>
            <person name="Seo M.-J."/>
        </authorList>
    </citation>
    <scope>NUCLEOTIDE SEQUENCE [LARGE SCALE GENOMIC DNA]</scope>
    <source>
        <strain evidence="1 2">KIGAM108</strain>
    </source>
</reference>
<evidence type="ECO:0000313" key="2">
    <source>
        <dbReference type="Proteomes" id="UP000322791"/>
    </source>
</evidence>
<protein>
    <submittedName>
        <fullName evidence="1">Class IIb bacteriocin, lactobin A/cerein 7B family</fullName>
    </submittedName>
</protein>
<dbReference type="AlphaFoldDB" id="A0A5D6V857"/>
<comment type="caution">
    <text evidence="1">The sequence shown here is derived from an EMBL/GenBank/DDBJ whole genome shotgun (WGS) entry which is preliminary data.</text>
</comment>
<name>A0A5D6V857_9BACT</name>
<dbReference type="RefSeq" id="WP_149070494.1">
    <property type="nucleotide sequence ID" value="NZ_VTHL01000006.1"/>
</dbReference>
<organism evidence="1 2">
    <name type="scientific">Hymenobacter lutimineralis</name>
    <dbReference type="NCBI Taxonomy" id="2606448"/>
    <lineage>
        <taxon>Bacteria</taxon>
        <taxon>Pseudomonadati</taxon>
        <taxon>Bacteroidota</taxon>
        <taxon>Cytophagia</taxon>
        <taxon>Cytophagales</taxon>
        <taxon>Hymenobacteraceae</taxon>
        <taxon>Hymenobacter</taxon>
    </lineage>
</organism>
<dbReference type="Proteomes" id="UP000322791">
    <property type="component" value="Unassembled WGS sequence"/>
</dbReference>
<evidence type="ECO:0000313" key="1">
    <source>
        <dbReference type="EMBL" id="TYZ11009.1"/>
    </source>
</evidence>
<accession>A0A5D6V857</accession>
<keyword evidence="2" id="KW-1185">Reference proteome</keyword>
<proteinExistence type="predicted"/>
<dbReference type="NCBIfam" id="TIGR03949">
    <property type="entry name" value="bact_IIb_cerein"/>
    <property type="match status" value="1"/>
</dbReference>
<gene>
    <name evidence="1" type="ORF">FY528_08140</name>
</gene>